<keyword evidence="3 10" id="KW-0716">Sensory transduction</keyword>
<evidence type="ECO:0000256" key="7">
    <source>
        <dbReference type="ARBA" id="ARBA00023136"/>
    </source>
</evidence>
<evidence type="ECO:0000313" key="11">
    <source>
        <dbReference type="Proteomes" id="UP000504618"/>
    </source>
</evidence>
<evidence type="ECO:0000256" key="3">
    <source>
        <dbReference type="ARBA" id="ARBA00022606"/>
    </source>
</evidence>
<evidence type="ECO:0000256" key="2">
    <source>
        <dbReference type="ARBA" id="ARBA00022475"/>
    </source>
</evidence>
<dbReference type="AlphaFoldDB" id="A0A6J1RAQ2"/>
<evidence type="ECO:0000256" key="10">
    <source>
        <dbReference type="RuleBase" id="RU351113"/>
    </source>
</evidence>
<dbReference type="InterPro" id="IPR004117">
    <property type="entry name" value="7tm6_olfct_rcpt"/>
</dbReference>
<feature type="transmembrane region" description="Helical" evidence="10">
    <location>
        <begin position="83"/>
        <end position="105"/>
    </location>
</feature>
<proteinExistence type="inferred from homology"/>
<evidence type="ECO:0000313" key="12">
    <source>
        <dbReference type="RefSeq" id="XP_024891787.1"/>
    </source>
</evidence>
<dbReference type="GO" id="GO:0005549">
    <property type="term" value="F:odorant binding"/>
    <property type="evidence" value="ECO:0007669"/>
    <property type="project" value="InterPro"/>
</dbReference>
<comment type="subcellular location">
    <subcellularLocation>
        <location evidence="1 10">Cell membrane</location>
        <topology evidence="1 10">Multi-pass membrane protein</topology>
    </subcellularLocation>
</comment>
<keyword evidence="7 10" id="KW-0472">Membrane</keyword>
<evidence type="ECO:0000256" key="9">
    <source>
        <dbReference type="ARBA" id="ARBA00023224"/>
    </source>
</evidence>
<dbReference type="GO" id="GO:0007165">
    <property type="term" value="P:signal transduction"/>
    <property type="evidence" value="ECO:0007669"/>
    <property type="project" value="UniProtKB-KW"/>
</dbReference>
<keyword evidence="6 10" id="KW-1133">Transmembrane helix</keyword>
<name>A0A6J1RAQ2_9HYME</name>
<keyword evidence="5 10" id="KW-0552">Olfaction</keyword>
<feature type="transmembrane region" description="Helical" evidence="10">
    <location>
        <begin position="213"/>
        <end position="236"/>
    </location>
</feature>
<comment type="similarity">
    <text evidence="10">Belongs to the insect chemoreceptor superfamily. Heteromeric odorant receptor channel (TC 1.A.69) family.</text>
</comment>
<evidence type="ECO:0000256" key="1">
    <source>
        <dbReference type="ARBA" id="ARBA00004651"/>
    </source>
</evidence>
<keyword evidence="9 10" id="KW-0807">Transducer</keyword>
<dbReference type="Proteomes" id="UP000504618">
    <property type="component" value="Unplaced"/>
</dbReference>
<keyword evidence="2" id="KW-1003">Cell membrane</keyword>
<reference evidence="12" key="1">
    <citation type="submission" date="2025-08" db="UniProtKB">
        <authorList>
            <consortium name="RefSeq"/>
        </authorList>
    </citation>
    <scope>IDENTIFICATION</scope>
    <source>
        <tissue evidence="12">Whole body</tissue>
    </source>
</reference>
<keyword evidence="11" id="KW-1185">Reference proteome</keyword>
<dbReference type="OrthoDB" id="6597368at2759"/>
<keyword evidence="4 10" id="KW-0812">Transmembrane</keyword>
<dbReference type="GeneID" id="112467415"/>
<dbReference type="GO" id="GO:0004984">
    <property type="term" value="F:olfactory receptor activity"/>
    <property type="evidence" value="ECO:0007669"/>
    <property type="project" value="InterPro"/>
</dbReference>
<dbReference type="Pfam" id="PF02949">
    <property type="entry name" value="7tm_6"/>
    <property type="match status" value="1"/>
</dbReference>
<protein>
    <recommendedName>
        <fullName evidence="10">Odorant receptor</fullName>
    </recommendedName>
</protein>
<dbReference type="PANTHER" id="PTHR21137:SF35">
    <property type="entry name" value="ODORANT RECEPTOR 19A-RELATED"/>
    <property type="match status" value="1"/>
</dbReference>
<evidence type="ECO:0000256" key="4">
    <source>
        <dbReference type="ARBA" id="ARBA00022692"/>
    </source>
</evidence>
<feature type="transmembrane region" description="Helical" evidence="10">
    <location>
        <begin position="242"/>
        <end position="265"/>
    </location>
</feature>
<dbReference type="GO" id="GO:0005886">
    <property type="term" value="C:plasma membrane"/>
    <property type="evidence" value="ECO:0007669"/>
    <property type="project" value="UniProtKB-SubCell"/>
</dbReference>
<gene>
    <name evidence="12" type="primary">LOC112467415</name>
</gene>
<feature type="non-terminal residue" evidence="12">
    <location>
        <position position="1"/>
    </location>
</feature>
<evidence type="ECO:0000256" key="6">
    <source>
        <dbReference type="ARBA" id="ARBA00022989"/>
    </source>
</evidence>
<dbReference type="RefSeq" id="XP_024891787.1">
    <property type="nucleotide sequence ID" value="XM_025036019.1"/>
</dbReference>
<keyword evidence="8 10" id="KW-0675">Receptor</keyword>
<dbReference type="PANTHER" id="PTHR21137">
    <property type="entry name" value="ODORANT RECEPTOR"/>
    <property type="match status" value="1"/>
</dbReference>
<comment type="caution">
    <text evidence="10">Lacks conserved residue(s) required for the propagation of feature annotation.</text>
</comment>
<evidence type="ECO:0000256" key="5">
    <source>
        <dbReference type="ARBA" id="ARBA00022725"/>
    </source>
</evidence>
<accession>A0A6J1RAQ2</accession>
<sequence length="342" mass="39604">YEFTISDVIEMIRMRDRVQELTERLFSGLTCLTLCVKYANFLLRENELSDLLECLRVKMCQPRNSTEKLIMEEHNRRAKWSTIAFMMISYATALGFVLTPALQLLKGGEHVLPLKSYIPYSVSNLLPYLATYLQQFLVLFYAIMLNVSFDCLVYGFTIQVCGQIELMCCRLTDSLKSTGDISSGRKTDTEASIVECVRHHLLVGILVKKIRALFIWTIMIFFFFSLLIVCTSIFILSKKKLLSFEFLSMFLYLSGMLLQLFYYCWYGNELELKSKGIVTAVYSSDWTMVTPQERRLLMLIMISSQRGIMLSYHGVFALSLNTFTWICRTSYSAYNFLQRASN</sequence>
<evidence type="ECO:0000256" key="8">
    <source>
        <dbReference type="ARBA" id="ARBA00023170"/>
    </source>
</evidence>
<organism evidence="11 12">
    <name type="scientific">Temnothorax curvispinosus</name>
    <dbReference type="NCBI Taxonomy" id="300111"/>
    <lineage>
        <taxon>Eukaryota</taxon>
        <taxon>Metazoa</taxon>
        <taxon>Ecdysozoa</taxon>
        <taxon>Arthropoda</taxon>
        <taxon>Hexapoda</taxon>
        <taxon>Insecta</taxon>
        <taxon>Pterygota</taxon>
        <taxon>Neoptera</taxon>
        <taxon>Endopterygota</taxon>
        <taxon>Hymenoptera</taxon>
        <taxon>Apocrita</taxon>
        <taxon>Aculeata</taxon>
        <taxon>Formicoidea</taxon>
        <taxon>Formicidae</taxon>
        <taxon>Myrmicinae</taxon>
        <taxon>Temnothorax</taxon>
    </lineage>
</organism>